<dbReference type="Proteomes" id="UP000294881">
    <property type="component" value="Unassembled WGS sequence"/>
</dbReference>
<dbReference type="Pfam" id="PF23016">
    <property type="entry name" value="RsmI_C"/>
    <property type="match status" value="1"/>
</dbReference>
<comment type="subcellular location">
    <subcellularLocation>
        <location evidence="6">Cytoplasm</location>
    </subcellularLocation>
</comment>
<keyword evidence="11" id="KW-1185">Reference proteome</keyword>
<dbReference type="PIRSF" id="PIRSF005917">
    <property type="entry name" value="MTase_YraL"/>
    <property type="match status" value="1"/>
</dbReference>
<dbReference type="OrthoDB" id="9809084at2"/>
<dbReference type="EC" id="2.1.1.198" evidence="6"/>
<dbReference type="HAMAP" id="MF_01877">
    <property type="entry name" value="16SrRNA_methyltr_I"/>
    <property type="match status" value="1"/>
</dbReference>
<dbReference type="GO" id="GO:0070677">
    <property type="term" value="F:rRNA (cytosine-2'-O-)-methyltransferase activity"/>
    <property type="evidence" value="ECO:0007669"/>
    <property type="project" value="UniProtKB-UniRule"/>
</dbReference>
<gene>
    <name evidence="6" type="primary">rsmI</name>
    <name evidence="10" type="ORF">EV666_103257</name>
</gene>
<comment type="similarity">
    <text evidence="6">Belongs to the methyltransferase superfamily. RsmI family.</text>
</comment>
<accession>A0A4R2GV84</accession>
<keyword evidence="5 6" id="KW-0949">S-adenosyl-L-methionine</keyword>
<dbReference type="AlphaFoldDB" id="A0A4R2GV84"/>
<feature type="domain" description="Tetrapyrrole methylase" evidence="8">
    <location>
        <begin position="49"/>
        <end position="248"/>
    </location>
</feature>
<dbReference type="NCBIfam" id="TIGR00096">
    <property type="entry name" value="16S rRNA (cytidine(1402)-2'-O)-methyltransferase"/>
    <property type="match status" value="1"/>
</dbReference>
<dbReference type="InterPro" id="IPR000878">
    <property type="entry name" value="4pyrrol_Mease"/>
</dbReference>
<dbReference type="PANTHER" id="PTHR46111">
    <property type="entry name" value="RIBOSOMAL RNA SMALL SUBUNIT METHYLTRANSFERASE I"/>
    <property type="match status" value="1"/>
</dbReference>
<feature type="region of interest" description="Disordered" evidence="7">
    <location>
        <begin position="1"/>
        <end position="29"/>
    </location>
</feature>
<protein>
    <recommendedName>
        <fullName evidence="6">Ribosomal RNA small subunit methyltransferase I</fullName>
        <ecNumber evidence="6">2.1.1.198</ecNumber>
    </recommendedName>
    <alternativeName>
        <fullName evidence="6">16S rRNA 2'-O-ribose C1402 methyltransferase</fullName>
    </alternativeName>
    <alternativeName>
        <fullName evidence="6">rRNA (cytidine-2'-O-)-methyltransferase RsmI</fullName>
    </alternativeName>
</protein>
<dbReference type="PROSITE" id="PS01296">
    <property type="entry name" value="RSMI"/>
    <property type="match status" value="1"/>
</dbReference>
<proteinExistence type="inferred from homology"/>
<feature type="compositionally biased region" description="Basic and acidic residues" evidence="7">
    <location>
        <begin position="1"/>
        <end position="16"/>
    </location>
</feature>
<keyword evidence="3 6" id="KW-0489">Methyltransferase</keyword>
<dbReference type="Gene3D" id="3.30.950.10">
    <property type="entry name" value="Methyltransferase, Cobalt-precorrin-4 Transmethylase, Domain 2"/>
    <property type="match status" value="1"/>
</dbReference>
<evidence type="ECO:0000256" key="7">
    <source>
        <dbReference type="SAM" id="MobiDB-lite"/>
    </source>
</evidence>
<dbReference type="InterPro" id="IPR014777">
    <property type="entry name" value="4pyrrole_Mease_sub1"/>
</dbReference>
<evidence type="ECO:0000256" key="5">
    <source>
        <dbReference type="ARBA" id="ARBA00022691"/>
    </source>
</evidence>
<dbReference type="InterPro" id="IPR018063">
    <property type="entry name" value="SAM_MeTrfase_RsmI_CS"/>
</dbReference>
<dbReference type="InterPro" id="IPR035996">
    <property type="entry name" value="4pyrrol_Methylase_sf"/>
</dbReference>
<dbReference type="FunFam" id="3.40.1010.10:FF:000007">
    <property type="entry name" value="Ribosomal RNA small subunit methyltransferase I"/>
    <property type="match status" value="1"/>
</dbReference>
<evidence type="ECO:0000256" key="1">
    <source>
        <dbReference type="ARBA" id="ARBA00022490"/>
    </source>
</evidence>
<evidence type="ECO:0000256" key="2">
    <source>
        <dbReference type="ARBA" id="ARBA00022552"/>
    </source>
</evidence>
<name>A0A4R2GV84_9HYPH</name>
<dbReference type="GO" id="GO:0005737">
    <property type="term" value="C:cytoplasm"/>
    <property type="evidence" value="ECO:0007669"/>
    <property type="project" value="UniProtKB-SubCell"/>
</dbReference>
<dbReference type="Gene3D" id="3.40.1010.10">
    <property type="entry name" value="Cobalt-precorrin-4 Transmethylase, Domain 1"/>
    <property type="match status" value="1"/>
</dbReference>
<evidence type="ECO:0000256" key="3">
    <source>
        <dbReference type="ARBA" id="ARBA00022603"/>
    </source>
</evidence>
<evidence type="ECO:0000259" key="9">
    <source>
        <dbReference type="Pfam" id="PF23016"/>
    </source>
</evidence>
<comment type="caution">
    <text evidence="10">The sequence shown here is derived from an EMBL/GenBank/DDBJ whole genome shotgun (WGS) entry which is preliminary data.</text>
</comment>
<keyword evidence="2 6" id="KW-0698">rRNA processing</keyword>
<comment type="catalytic activity">
    <reaction evidence="6">
        <text>cytidine(1402) in 16S rRNA + S-adenosyl-L-methionine = 2'-O-methylcytidine(1402) in 16S rRNA + S-adenosyl-L-homocysteine + H(+)</text>
        <dbReference type="Rhea" id="RHEA:42924"/>
        <dbReference type="Rhea" id="RHEA-COMP:10285"/>
        <dbReference type="Rhea" id="RHEA-COMP:10286"/>
        <dbReference type="ChEBI" id="CHEBI:15378"/>
        <dbReference type="ChEBI" id="CHEBI:57856"/>
        <dbReference type="ChEBI" id="CHEBI:59789"/>
        <dbReference type="ChEBI" id="CHEBI:74495"/>
        <dbReference type="ChEBI" id="CHEBI:82748"/>
        <dbReference type="EC" id="2.1.1.198"/>
    </reaction>
</comment>
<dbReference type="SUPFAM" id="SSF53790">
    <property type="entry name" value="Tetrapyrrole methylase"/>
    <property type="match status" value="1"/>
</dbReference>
<comment type="function">
    <text evidence="6">Catalyzes the 2'-O-methylation of the ribose of cytidine 1402 (C1402) in 16S rRNA.</text>
</comment>
<dbReference type="FunFam" id="3.30.950.10:FF:000002">
    <property type="entry name" value="Ribosomal RNA small subunit methyltransferase I"/>
    <property type="match status" value="1"/>
</dbReference>
<evidence type="ECO:0000256" key="6">
    <source>
        <dbReference type="HAMAP-Rule" id="MF_01877"/>
    </source>
</evidence>
<evidence type="ECO:0000313" key="10">
    <source>
        <dbReference type="EMBL" id="TCO14749.1"/>
    </source>
</evidence>
<evidence type="ECO:0000313" key="11">
    <source>
        <dbReference type="Proteomes" id="UP000294881"/>
    </source>
</evidence>
<dbReference type="CDD" id="cd11648">
    <property type="entry name" value="RsmI"/>
    <property type="match status" value="1"/>
</dbReference>
<evidence type="ECO:0000259" key="8">
    <source>
        <dbReference type="Pfam" id="PF00590"/>
    </source>
</evidence>
<reference evidence="10 11" key="1">
    <citation type="submission" date="2019-03" db="EMBL/GenBank/DDBJ databases">
        <title>Genomic Encyclopedia of Type Strains, Phase IV (KMG-IV): sequencing the most valuable type-strain genomes for metagenomic binning, comparative biology and taxonomic classification.</title>
        <authorList>
            <person name="Goeker M."/>
        </authorList>
    </citation>
    <scope>NUCLEOTIDE SEQUENCE [LARGE SCALE GENOMIC DNA]</scope>
    <source>
        <strain evidence="10 11">DSM 22958</strain>
    </source>
</reference>
<feature type="domain" description="RsmI HTH" evidence="9">
    <location>
        <begin position="276"/>
        <end position="319"/>
    </location>
</feature>
<dbReference type="EMBL" id="SLWL01000003">
    <property type="protein sequence ID" value="TCO14749.1"/>
    <property type="molecule type" value="Genomic_DNA"/>
</dbReference>
<organism evidence="10 11">
    <name type="scientific">Camelimonas lactis</name>
    <dbReference type="NCBI Taxonomy" id="659006"/>
    <lineage>
        <taxon>Bacteria</taxon>
        <taxon>Pseudomonadati</taxon>
        <taxon>Pseudomonadota</taxon>
        <taxon>Alphaproteobacteria</taxon>
        <taxon>Hyphomicrobiales</taxon>
        <taxon>Chelatococcaceae</taxon>
        <taxon>Camelimonas</taxon>
    </lineage>
</organism>
<dbReference type="InterPro" id="IPR053910">
    <property type="entry name" value="RsmI_HTH"/>
</dbReference>
<keyword evidence="1 6" id="KW-0963">Cytoplasm</keyword>
<sequence>MADMLKHQRPEQEQRRQGAHGGASRREAQPSRFTAFGMAAEVEPIAPGLHLVATPIGNLKDISFRALSTLAAADAILAEDTRVTRVLLAHYGVTTPLLNYHEHNAAQMRPKIMARLAEGQALALVSDAGTPLVSDPGHKLVEEALAQGHAVTTAPGPSAVLTGLVLSGLPMDAFFFGGFLPTKQAARKHRLLELANVPGTLAFFESPQRVGDMLADAAAVLGDRPAAVARELTKMFENVRRGRLSELAAQYAQEGPPRGEIVVMIGGPDRAQAAADAGATVDDRLRALLPAHSMKEAVALVTAQTGLPRKEVYARALLLDRPDGDG</sequence>
<dbReference type="PANTHER" id="PTHR46111:SF1">
    <property type="entry name" value="RIBOSOMAL RNA SMALL SUBUNIT METHYLTRANSFERASE I"/>
    <property type="match status" value="1"/>
</dbReference>
<dbReference type="InterPro" id="IPR014776">
    <property type="entry name" value="4pyrrole_Mease_sub2"/>
</dbReference>
<dbReference type="Pfam" id="PF00590">
    <property type="entry name" value="TP_methylase"/>
    <property type="match status" value="1"/>
</dbReference>
<keyword evidence="4 6" id="KW-0808">Transferase</keyword>
<dbReference type="InterPro" id="IPR008189">
    <property type="entry name" value="rRNA_ssu_MeTfrase_I"/>
</dbReference>
<evidence type="ECO:0000256" key="4">
    <source>
        <dbReference type="ARBA" id="ARBA00022679"/>
    </source>
</evidence>